<evidence type="ECO:0000313" key="2">
    <source>
        <dbReference type="Proteomes" id="UP001470230"/>
    </source>
</evidence>
<dbReference type="EMBL" id="JAPFFF010000054">
    <property type="protein sequence ID" value="KAK8838773.1"/>
    <property type="molecule type" value="Genomic_DNA"/>
</dbReference>
<name>A0ABR2GYP9_9EUKA</name>
<proteinExistence type="predicted"/>
<gene>
    <name evidence="1" type="ORF">M9Y10_032812</name>
</gene>
<protein>
    <submittedName>
        <fullName evidence="1">Uncharacterized protein</fullName>
    </submittedName>
</protein>
<accession>A0ABR2GYP9</accession>
<sequence>MEVELDSPRMKAIYKINKFIYKKADSIFVPDDKIKNLDDIMPQNNEEFLSIAYNQQKKIVRDPLMRRKLFPKLTKDKLQIWDNILEEYVKLFESFATSYNVFLKHFYFVVKSVITPKEMEFDDLINFLDQNFGEDVFPTLTYEDAVVIIFIKPIYPGWLFRLLPNYQKKVSRYINYLSFALKKVIEEVDNIEINISTTKKGIKTYSAAQNILLYLSNKLKID</sequence>
<keyword evidence="2" id="KW-1185">Reference proteome</keyword>
<dbReference type="Proteomes" id="UP001470230">
    <property type="component" value="Unassembled WGS sequence"/>
</dbReference>
<reference evidence="1 2" key="1">
    <citation type="submission" date="2024-04" db="EMBL/GenBank/DDBJ databases">
        <title>Tritrichomonas musculus Genome.</title>
        <authorList>
            <person name="Alves-Ferreira E."/>
            <person name="Grigg M."/>
            <person name="Lorenzi H."/>
            <person name="Galac M."/>
        </authorList>
    </citation>
    <scope>NUCLEOTIDE SEQUENCE [LARGE SCALE GENOMIC DNA]</scope>
    <source>
        <strain evidence="1 2">EAF2021</strain>
    </source>
</reference>
<organism evidence="1 2">
    <name type="scientific">Tritrichomonas musculus</name>
    <dbReference type="NCBI Taxonomy" id="1915356"/>
    <lineage>
        <taxon>Eukaryota</taxon>
        <taxon>Metamonada</taxon>
        <taxon>Parabasalia</taxon>
        <taxon>Tritrichomonadida</taxon>
        <taxon>Tritrichomonadidae</taxon>
        <taxon>Tritrichomonas</taxon>
    </lineage>
</organism>
<comment type="caution">
    <text evidence="1">The sequence shown here is derived from an EMBL/GenBank/DDBJ whole genome shotgun (WGS) entry which is preliminary data.</text>
</comment>
<evidence type="ECO:0000313" key="1">
    <source>
        <dbReference type="EMBL" id="KAK8838773.1"/>
    </source>
</evidence>